<dbReference type="Proteomes" id="UP000663992">
    <property type="component" value="Unassembled WGS sequence"/>
</dbReference>
<organism evidence="5 6">
    <name type="scientific">Bowmanella yangjiangensis</name>
    <dbReference type="NCBI Taxonomy" id="2811230"/>
    <lineage>
        <taxon>Bacteria</taxon>
        <taxon>Pseudomonadati</taxon>
        <taxon>Pseudomonadota</taxon>
        <taxon>Gammaproteobacteria</taxon>
        <taxon>Alteromonadales</taxon>
        <taxon>Alteromonadaceae</taxon>
        <taxon>Bowmanella</taxon>
    </lineage>
</organism>
<comment type="subcellular location">
    <subcellularLocation>
        <location evidence="1">Membrane</location>
        <topology evidence="1">Single-pass membrane protein</topology>
    </subcellularLocation>
</comment>
<keyword evidence="2" id="KW-0812">Transmembrane</keyword>
<proteinExistence type="predicted"/>
<dbReference type="EMBL" id="JAFKCS010000527">
    <property type="protein sequence ID" value="MBN7823242.1"/>
    <property type="molecule type" value="Genomic_DNA"/>
</dbReference>
<gene>
    <name evidence="5" type="ORF">J0A65_25480</name>
</gene>
<dbReference type="PANTHER" id="PTHR36985:SF1">
    <property type="entry name" value="TRANSLOCATION AND ASSEMBLY MODULE SUBUNIT TAMB"/>
    <property type="match status" value="1"/>
</dbReference>
<keyword evidence="3" id="KW-1133">Transmembrane helix</keyword>
<keyword evidence="6" id="KW-1185">Reference proteome</keyword>
<evidence type="ECO:0000256" key="2">
    <source>
        <dbReference type="ARBA" id="ARBA00022692"/>
    </source>
</evidence>
<keyword evidence="4" id="KW-0472">Membrane</keyword>
<evidence type="ECO:0000256" key="3">
    <source>
        <dbReference type="ARBA" id="ARBA00022989"/>
    </source>
</evidence>
<accession>A0ABS3D1J4</accession>
<evidence type="ECO:0000313" key="5">
    <source>
        <dbReference type="EMBL" id="MBN7823242.1"/>
    </source>
</evidence>
<sequence length="163" mass="17998">MTWRLLKGLLAASLGLLLVLGATLAGLLGTQGGSRWLLAQVPGLEVEHFSGRLGGAWQAERVRWQQADTQLQLQRVDFAWSPSCLLRLTLCLDRVYLEQGALSLPPSEASDAPLRLPSLKLPLRLQLGDIRLGELRLDGQSQLTELQLIGNWNEQGIDLQRLT</sequence>
<evidence type="ECO:0000256" key="1">
    <source>
        <dbReference type="ARBA" id="ARBA00004167"/>
    </source>
</evidence>
<dbReference type="RefSeq" id="WP_232850155.1">
    <property type="nucleotide sequence ID" value="NZ_JAFKCS010000527.1"/>
</dbReference>
<evidence type="ECO:0000313" key="6">
    <source>
        <dbReference type="Proteomes" id="UP000663992"/>
    </source>
</evidence>
<feature type="non-terminal residue" evidence="5">
    <location>
        <position position="163"/>
    </location>
</feature>
<reference evidence="5 6" key="1">
    <citation type="submission" date="2021-03" db="EMBL/GenBank/DDBJ databases">
        <title>novel species isolated from a fishpond in China.</title>
        <authorList>
            <person name="Lu H."/>
            <person name="Cai Z."/>
        </authorList>
    </citation>
    <scope>NUCLEOTIDE SEQUENCE [LARGE SCALE GENOMIC DNA]</scope>
    <source>
        <strain evidence="5 6">Y57</strain>
    </source>
</reference>
<comment type="caution">
    <text evidence="5">The sequence shown here is derived from an EMBL/GenBank/DDBJ whole genome shotgun (WGS) entry which is preliminary data.</text>
</comment>
<name>A0ABS3D1J4_9ALTE</name>
<protein>
    <submittedName>
        <fullName evidence="5">Uncharacterized protein</fullName>
    </submittedName>
</protein>
<evidence type="ECO:0000256" key="4">
    <source>
        <dbReference type="ARBA" id="ARBA00023136"/>
    </source>
</evidence>
<dbReference type="PANTHER" id="PTHR36985">
    <property type="entry name" value="TRANSLOCATION AND ASSEMBLY MODULE SUBUNIT TAMB"/>
    <property type="match status" value="1"/>
</dbReference>